<dbReference type="PANTHER" id="PTHR23079">
    <property type="entry name" value="RNA-DEPENDENT RNA POLYMERASE"/>
    <property type="match status" value="1"/>
</dbReference>
<evidence type="ECO:0000256" key="1">
    <source>
        <dbReference type="RuleBase" id="RU363098"/>
    </source>
</evidence>
<dbReference type="Proteomes" id="UP000663882">
    <property type="component" value="Unassembled WGS sequence"/>
</dbReference>
<organism evidence="3 4">
    <name type="scientific">Rotaria sordida</name>
    <dbReference type="NCBI Taxonomy" id="392033"/>
    <lineage>
        <taxon>Eukaryota</taxon>
        <taxon>Metazoa</taxon>
        <taxon>Spiralia</taxon>
        <taxon>Gnathifera</taxon>
        <taxon>Rotifera</taxon>
        <taxon>Eurotatoria</taxon>
        <taxon>Bdelloidea</taxon>
        <taxon>Philodinida</taxon>
        <taxon>Philodinidae</taxon>
        <taxon>Rotaria</taxon>
    </lineage>
</organism>
<protein>
    <recommendedName>
        <fullName evidence="1">RNA-dependent RNA polymerase</fullName>
        <ecNumber evidence="1">2.7.7.48</ecNumber>
    </recommendedName>
</protein>
<keyword evidence="1" id="KW-0694">RNA-binding</keyword>
<dbReference type="EC" id="2.7.7.48" evidence="1"/>
<evidence type="ECO:0000313" key="3">
    <source>
        <dbReference type="EMBL" id="CAF1148392.1"/>
    </source>
</evidence>
<sequence length="205" mass="24363">MHYVGREARQSQRDRYPAHRFYKKVIAIYHLAKKNRFFNIAKEYDIIHGQWLPPLQPSYDYVPRIYLTPYGIYPRTLKPIRGNRVLRQCKRFGLSMRHFCRVILRDCDLSLIQSDAIEAWQSQLKAILLNDGLIIGQRHFEFLLFSNSQLRDRSLCFYRSFESWTVEGIRQWLGEFNHEKSVGTRIARMAQCFTSTIKGILVSEI</sequence>
<dbReference type="Pfam" id="PF05183">
    <property type="entry name" value="RdRP"/>
    <property type="match status" value="1"/>
</dbReference>
<dbReference type="AlphaFoldDB" id="A0A814SRY8"/>
<feature type="domain" description="RDRP core" evidence="2">
    <location>
        <begin position="68"/>
        <end position="200"/>
    </location>
</feature>
<proteinExistence type="inferred from homology"/>
<name>A0A814SRY8_9BILA</name>
<keyword evidence="1" id="KW-0548">Nucleotidyltransferase</keyword>
<keyword evidence="1" id="KW-0808">Transferase</keyword>
<dbReference type="GO" id="GO:0003723">
    <property type="term" value="F:RNA binding"/>
    <property type="evidence" value="ECO:0007669"/>
    <property type="project" value="UniProtKB-KW"/>
</dbReference>
<keyword evidence="1" id="KW-0696">RNA-directed RNA polymerase</keyword>
<dbReference type="EMBL" id="CAJNOO010001408">
    <property type="protein sequence ID" value="CAF1148392.1"/>
    <property type="molecule type" value="Genomic_DNA"/>
</dbReference>
<dbReference type="PANTHER" id="PTHR23079:SF55">
    <property type="entry name" value="RNA-DIRECTED RNA POLYMERASE"/>
    <property type="match status" value="1"/>
</dbReference>
<reference evidence="3" key="1">
    <citation type="submission" date="2021-02" db="EMBL/GenBank/DDBJ databases">
        <authorList>
            <person name="Nowell W R."/>
        </authorList>
    </citation>
    <scope>NUCLEOTIDE SEQUENCE</scope>
</reference>
<dbReference type="InterPro" id="IPR007855">
    <property type="entry name" value="RDRP"/>
</dbReference>
<dbReference type="InterPro" id="IPR057596">
    <property type="entry name" value="RDRP_core"/>
</dbReference>
<accession>A0A814SRY8</accession>
<comment type="caution">
    <text evidence="3">The sequence shown here is derived from an EMBL/GenBank/DDBJ whole genome shotgun (WGS) entry which is preliminary data.</text>
</comment>
<dbReference type="GO" id="GO:0003968">
    <property type="term" value="F:RNA-directed RNA polymerase activity"/>
    <property type="evidence" value="ECO:0007669"/>
    <property type="project" value="UniProtKB-KW"/>
</dbReference>
<comment type="catalytic activity">
    <reaction evidence="1">
        <text>RNA(n) + a ribonucleoside 5'-triphosphate = RNA(n+1) + diphosphate</text>
        <dbReference type="Rhea" id="RHEA:21248"/>
        <dbReference type="Rhea" id="RHEA-COMP:14527"/>
        <dbReference type="Rhea" id="RHEA-COMP:17342"/>
        <dbReference type="ChEBI" id="CHEBI:33019"/>
        <dbReference type="ChEBI" id="CHEBI:61557"/>
        <dbReference type="ChEBI" id="CHEBI:140395"/>
        <dbReference type="EC" id="2.7.7.48"/>
    </reaction>
</comment>
<evidence type="ECO:0000313" key="4">
    <source>
        <dbReference type="Proteomes" id="UP000663882"/>
    </source>
</evidence>
<gene>
    <name evidence="3" type="ORF">RFH988_LOCUS21774</name>
</gene>
<dbReference type="GO" id="GO:0031380">
    <property type="term" value="C:nuclear RNA-directed RNA polymerase complex"/>
    <property type="evidence" value="ECO:0007669"/>
    <property type="project" value="TreeGrafter"/>
</dbReference>
<comment type="similarity">
    <text evidence="1">Belongs to the RdRP family.</text>
</comment>
<dbReference type="GO" id="GO:0030422">
    <property type="term" value="P:siRNA processing"/>
    <property type="evidence" value="ECO:0007669"/>
    <property type="project" value="TreeGrafter"/>
</dbReference>
<evidence type="ECO:0000259" key="2">
    <source>
        <dbReference type="Pfam" id="PF05183"/>
    </source>
</evidence>
<dbReference type="OrthoDB" id="6513042at2759"/>